<dbReference type="KEGG" id="afx:JZ786_02335"/>
<protein>
    <submittedName>
        <fullName evidence="7">UPF0182 family protein</fullName>
    </submittedName>
</protein>
<evidence type="ECO:0000256" key="4">
    <source>
        <dbReference type="ARBA" id="ARBA00023136"/>
    </source>
</evidence>
<evidence type="ECO:0000256" key="6">
    <source>
        <dbReference type="SAM" id="Phobius"/>
    </source>
</evidence>
<feature type="transmembrane region" description="Helical" evidence="6">
    <location>
        <begin position="284"/>
        <end position="304"/>
    </location>
</feature>
<dbReference type="RefSeq" id="WP_206657242.1">
    <property type="nucleotide sequence ID" value="NZ_CP071182.1"/>
</dbReference>
<feature type="transmembrane region" description="Helical" evidence="6">
    <location>
        <begin position="147"/>
        <end position="171"/>
    </location>
</feature>
<dbReference type="EMBL" id="CP071182">
    <property type="protein sequence ID" value="QSO47897.1"/>
    <property type="molecule type" value="Genomic_DNA"/>
</dbReference>
<keyword evidence="3 6" id="KW-1133">Transmembrane helix</keyword>
<accession>A0A9X7Z705</accession>
<keyword evidence="4 6" id="KW-0472">Membrane</keyword>
<name>A0A9X7Z705_9BACL</name>
<sequence length="950" mass="105868">MVTRMRRRRSFSTPFVVLLIIVVAVIIAHIFIDRLYGVKIHSALGYGAVYEKNMWFELATRYLGAALYAAIALFAIRPIQSIVPRPAYRGMQLLLVVIGWFVGFAMWSLNPTAWFLFFNHKPFTYSDPLQHVNAAFYVYNLPLLMGLFGRVIGTLVLWIAVRLMATLAAFVQQQMQITRPGFARLVRSQARGLLLVLGTILVLLAGLTYLNRYETILTSGNGSFVYGPDFVTARLTLPVFSWLHIATLLLTAAAVFWQASHIDDVLPERDGFALPSWRSFRRPIFAFGLYIASLIVTGVIGSLVNTLYVHPNQNTVELPYIKDTIDATRYALGVENVHTMPINPVDNLSAADVASHQDALDNVRVNDQGQTTSIYNQLQSFKNYFTFSNAAVDRYDNKEVYISARQMDVTKLPVQTWVNQTLIYTHGYGIAASPVNRFDANGLPIFWAQNTPQQVTPPIPQITRPQIYFGLMNNNVIAPSKQPEFDYPVGNTQHTSHYKGGYGLPIVGNRLLLAIEQGSLKFYTSDQITNKSEWLFDRNIYQRVEDIAPFLTYDKDAYPFVDQNGHIKWILDAYTETPNIPYAQQFMNTAYIRNSVKVVMDAYTGKTTFYVVDKNDPMLKSLAAAYPSLFTYHIPADIAAHFRYPVDLFQAQADALTRYHMTNPSSFYNQDDLWQVAQQIYNQNQKQARPPVYQMVQMPGQTKPQFVLSELFTPQTKDNLNGWLIADNSPGDYGKLTLYQFPQSSLVFGPMQAENQIDANPFISQELSLWNQQGSHVVRGNLLLIPVGNSLMYVEPVYLVANRSNSLPQLERVIIDYNEKVYMNDSLGAALQDVLNGNTASLSTGGTTGGQTATGTGQSGGQTNQTGQGTTSPSAGNAPSSGTQTLRKMTIQQLITMANNLFEQYQQDTAAGRLDKAGQDLSSLRSVLSTLQSKGGTTGNAIGSAAGNTP</sequence>
<gene>
    <name evidence="7" type="ORF">JZ786_02335</name>
</gene>
<dbReference type="Pfam" id="PF03699">
    <property type="entry name" value="UPF0182"/>
    <property type="match status" value="1"/>
</dbReference>
<feature type="transmembrane region" description="Helical" evidence="6">
    <location>
        <begin position="239"/>
        <end position="259"/>
    </location>
</feature>
<evidence type="ECO:0000313" key="7">
    <source>
        <dbReference type="EMBL" id="QSO47897.1"/>
    </source>
</evidence>
<feature type="compositionally biased region" description="Polar residues" evidence="5">
    <location>
        <begin position="873"/>
        <end position="883"/>
    </location>
</feature>
<dbReference type="PANTHER" id="PTHR39344:SF1">
    <property type="entry name" value="UPF0182 PROTEIN SLL1060"/>
    <property type="match status" value="1"/>
</dbReference>
<proteinExistence type="predicted"/>
<evidence type="ECO:0000256" key="1">
    <source>
        <dbReference type="ARBA" id="ARBA00022475"/>
    </source>
</evidence>
<dbReference type="PANTHER" id="PTHR39344">
    <property type="entry name" value="UPF0182 PROTEIN SLL1060"/>
    <property type="match status" value="1"/>
</dbReference>
<feature type="transmembrane region" description="Helical" evidence="6">
    <location>
        <begin position="12"/>
        <end position="32"/>
    </location>
</feature>
<evidence type="ECO:0000313" key="8">
    <source>
        <dbReference type="Proteomes" id="UP000663505"/>
    </source>
</evidence>
<keyword evidence="1" id="KW-1003">Cell membrane</keyword>
<dbReference type="InterPro" id="IPR005372">
    <property type="entry name" value="UPF0182"/>
</dbReference>
<dbReference type="GO" id="GO:0005576">
    <property type="term" value="C:extracellular region"/>
    <property type="evidence" value="ECO:0007669"/>
    <property type="project" value="TreeGrafter"/>
</dbReference>
<evidence type="ECO:0000256" key="3">
    <source>
        <dbReference type="ARBA" id="ARBA00022989"/>
    </source>
</evidence>
<organism evidence="7 8">
    <name type="scientific">Alicyclobacillus mengziensis</name>
    <dbReference type="NCBI Taxonomy" id="2931921"/>
    <lineage>
        <taxon>Bacteria</taxon>
        <taxon>Bacillati</taxon>
        <taxon>Bacillota</taxon>
        <taxon>Bacilli</taxon>
        <taxon>Bacillales</taxon>
        <taxon>Alicyclobacillaceae</taxon>
        <taxon>Alicyclobacillus</taxon>
    </lineage>
</organism>
<dbReference type="GO" id="GO:0016020">
    <property type="term" value="C:membrane"/>
    <property type="evidence" value="ECO:0007669"/>
    <property type="project" value="InterPro"/>
</dbReference>
<feature type="transmembrane region" description="Helical" evidence="6">
    <location>
        <begin position="91"/>
        <end position="109"/>
    </location>
</feature>
<dbReference type="Proteomes" id="UP000663505">
    <property type="component" value="Chromosome"/>
</dbReference>
<feature type="compositionally biased region" description="Low complexity" evidence="5">
    <location>
        <begin position="842"/>
        <end position="872"/>
    </location>
</feature>
<evidence type="ECO:0000256" key="2">
    <source>
        <dbReference type="ARBA" id="ARBA00022692"/>
    </source>
</evidence>
<feature type="transmembrane region" description="Helical" evidence="6">
    <location>
        <begin position="192"/>
        <end position="210"/>
    </location>
</feature>
<keyword evidence="2 6" id="KW-0812">Transmembrane</keyword>
<keyword evidence="8" id="KW-1185">Reference proteome</keyword>
<dbReference type="AlphaFoldDB" id="A0A9X7Z705"/>
<reference evidence="7 8" key="1">
    <citation type="submission" date="2021-02" db="EMBL/GenBank/DDBJ databases">
        <title>Alicyclobacillus curvatus sp. nov. and Alicyclobacillus mengziensis sp. nov., two acidophilic bacteria isolated from acid mine drainage.</title>
        <authorList>
            <person name="Huang Y."/>
        </authorList>
    </citation>
    <scope>NUCLEOTIDE SEQUENCE [LARGE SCALE GENOMIC DNA]</scope>
    <source>
        <strain evidence="7 8">S30H14</strain>
    </source>
</reference>
<feature type="transmembrane region" description="Helical" evidence="6">
    <location>
        <begin position="62"/>
        <end position="79"/>
    </location>
</feature>
<evidence type="ECO:0000256" key="5">
    <source>
        <dbReference type="SAM" id="MobiDB-lite"/>
    </source>
</evidence>
<feature type="region of interest" description="Disordered" evidence="5">
    <location>
        <begin position="842"/>
        <end position="883"/>
    </location>
</feature>